<evidence type="ECO:0000313" key="4">
    <source>
        <dbReference type="Proteomes" id="UP001304769"/>
    </source>
</evidence>
<dbReference type="InterPro" id="IPR011051">
    <property type="entry name" value="RmlC_Cupin_sf"/>
</dbReference>
<evidence type="ECO:0000259" key="2">
    <source>
        <dbReference type="PROSITE" id="PS50943"/>
    </source>
</evidence>
<reference evidence="3 4" key="1">
    <citation type="submission" date="2023-12" db="EMBL/GenBank/DDBJ databases">
        <title>Sinomonas terricola sp. nov, isolated from litchi orchard soil in Guangdong, PR China.</title>
        <authorList>
            <person name="Jiaxin W."/>
            <person name="Yang Z."/>
            <person name="Honghui Z."/>
        </authorList>
    </citation>
    <scope>NUCLEOTIDE SEQUENCE [LARGE SCALE GENOMIC DNA]</scope>
    <source>
        <strain evidence="3 4">JGH33</strain>
    </source>
</reference>
<sequence>MTRTESNPADGDALLDLGRAIRARRRDLGLTLVQMAALSGLSQPFLSQVERGQARPSMRSLGTIALALGTTAPSLLALPRSAGVSLVHAGDMPSIDNSAQGTARSIAVGARELLPMEFLGGPSEFEEYLEHEGEEIIYVVSGTIEVDLAGEERKTLSVRDSLYFDARVPHRWRVLSEPAWVIAVSTRAH</sequence>
<keyword evidence="1" id="KW-0238">DNA-binding</keyword>
<dbReference type="InterPro" id="IPR014710">
    <property type="entry name" value="RmlC-like_jellyroll"/>
</dbReference>
<dbReference type="InterPro" id="IPR010982">
    <property type="entry name" value="Lambda_DNA-bd_dom_sf"/>
</dbReference>
<dbReference type="CDD" id="cd00093">
    <property type="entry name" value="HTH_XRE"/>
    <property type="match status" value="1"/>
</dbReference>
<dbReference type="Gene3D" id="1.10.260.40">
    <property type="entry name" value="lambda repressor-like DNA-binding domains"/>
    <property type="match status" value="1"/>
</dbReference>
<feature type="domain" description="HTH cro/C1-type" evidence="2">
    <location>
        <begin position="21"/>
        <end position="75"/>
    </location>
</feature>
<dbReference type="EMBL" id="JAYGGQ010000001">
    <property type="protein sequence ID" value="MEA5453514.1"/>
    <property type="molecule type" value="Genomic_DNA"/>
</dbReference>
<evidence type="ECO:0000313" key="3">
    <source>
        <dbReference type="EMBL" id="MEA5453514.1"/>
    </source>
</evidence>
<dbReference type="PANTHER" id="PTHR46797">
    <property type="entry name" value="HTH-TYPE TRANSCRIPTIONAL REGULATOR"/>
    <property type="match status" value="1"/>
</dbReference>
<accession>A0ABU5T1I6</accession>
<dbReference type="RefSeq" id="WP_323277269.1">
    <property type="nucleotide sequence ID" value="NZ_JAYGGQ010000001.1"/>
</dbReference>
<keyword evidence="4" id="KW-1185">Reference proteome</keyword>
<organism evidence="3 4">
    <name type="scientific">Sinomonas terricola</name>
    <dbReference type="NCBI Taxonomy" id="3110330"/>
    <lineage>
        <taxon>Bacteria</taxon>
        <taxon>Bacillati</taxon>
        <taxon>Actinomycetota</taxon>
        <taxon>Actinomycetes</taxon>
        <taxon>Micrococcales</taxon>
        <taxon>Micrococcaceae</taxon>
        <taxon>Sinomonas</taxon>
    </lineage>
</organism>
<dbReference type="PROSITE" id="PS50943">
    <property type="entry name" value="HTH_CROC1"/>
    <property type="match status" value="1"/>
</dbReference>
<proteinExistence type="predicted"/>
<dbReference type="SMART" id="SM00530">
    <property type="entry name" value="HTH_XRE"/>
    <property type="match status" value="1"/>
</dbReference>
<dbReference type="SUPFAM" id="SSF47413">
    <property type="entry name" value="lambda repressor-like DNA-binding domains"/>
    <property type="match status" value="1"/>
</dbReference>
<dbReference type="Gene3D" id="2.60.120.10">
    <property type="entry name" value="Jelly Rolls"/>
    <property type="match status" value="1"/>
</dbReference>
<dbReference type="CDD" id="cd02209">
    <property type="entry name" value="cupin_XRE_C"/>
    <property type="match status" value="1"/>
</dbReference>
<dbReference type="PANTHER" id="PTHR46797:SF1">
    <property type="entry name" value="METHYLPHOSPHONATE SYNTHASE"/>
    <property type="match status" value="1"/>
</dbReference>
<comment type="caution">
    <text evidence="3">The sequence shown here is derived from an EMBL/GenBank/DDBJ whole genome shotgun (WGS) entry which is preliminary data.</text>
</comment>
<gene>
    <name evidence="3" type="ORF">SPF06_02145</name>
</gene>
<dbReference type="Pfam" id="PF01381">
    <property type="entry name" value="HTH_3"/>
    <property type="match status" value="1"/>
</dbReference>
<dbReference type="InterPro" id="IPR013096">
    <property type="entry name" value="Cupin_2"/>
</dbReference>
<dbReference type="InterPro" id="IPR050807">
    <property type="entry name" value="TransReg_Diox_bact_type"/>
</dbReference>
<evidence type="ECO:0000256" key="1">
    <source>
        <dbReference type="ARBA" id="ARBA00023125"/>
    </source>
</evidence>
<protein>
    <submittedName>
        <fullName evidence="3">XRE family transcriptional regulator</fullName>
    </submittedName>
</protein>
<dbReference type="InterPro" id="IPR001387">
    <property type="entry name" value="Cro/C1-type_HTH"/>
</dbReference>
<dbReference type="Proteomes" id="UP001304769">
    <property type="component" value="Unassembled WGS sequence"/>
</dbReference>
<name>A0ABU5T1I6_9MICC</name>
<dbReference type="Pfam" id="PF07883">
    <property type="entry name" value="Cupin_2"/>
    <property type="match status" value="1"/>
</dbReference>
<dbReference type="SUPFAM" id="SSF51182">
    <property type="entry name" value="RmlC-like cupins"/>
    <property type="match status" value="1"/>
</dbReference>